<accession>A0AAV7J3R0</accession>
<dbReference type="Proteomes" id="UP000826195">
    <property type="component" value="Unassembled WGS sequence"/>
</dbReference>
<evidence type="ECO:0000313" key="1">
    <source>
        <dbReference type="EMBL" id="KAH0563557.1"/>
    </source>
</evidence>
<evidence type="ECO:0000313" key="2">
    <source>
        <dbReference type="Proteomes" id="UP000826195"/>
    </source>
</evidence>
<keyword evidence="2" id="KW-1185">Reference proteome</keyword>
<proteinExistence type="predicted"/>
<dbReference type="AlphaFoldDB" id="A0AAV7J3R0"/>
<organism evidence="1 2">
    <name type="scientific">Cotesia glomerata</name>
    <name type="common">Lepidopteran parasitic wasp</name>
    <name type="synonym">Apanteles glomeratus</name>
    <dbReference type="NCBI Taxonomy" id="32391"/>
    <lineage>
        <taxon>Eukaryota</taxon>
        <taxon>Metazoa</taxon>
        <taxon>Ecdysozoa</taxon>
        <taxon>Arthropoda</taxon>
        <taxon>Hexapoda</taxon>
        <taxon>Insecta</taxon>
        <taxon>Pterygota</taxon>
        <taxon>Neoptera</taxon>
        <taxon>Endopterygota</taxon>
        <taxon>Hymenoptera</taxon>
        <taxon>Apocrita</taxon>
        <taxon>Ichneumonoidea</taxon>
        <taxon>Braconidae</taxon>
        <taxon>Microgastrinae</taxon>
        <taxon>Cotesia</taxon>
    </lineage>
</organism>
<comment type="caution">
    <text evidence="1">The sequence shown here is derived from an EMBL/GenBank/DDBJ whole genome shotgun (WGS) entry which is preliminary data.</text>
</comment>
<sequence>MFVSAVLKNIEALLEGVVNREWGNESEHRDVFRSRANTSIDIAFEEIDTRKNAVVTQIIILNESFIPSYILE</sequence>
<gene>
    <name evidence="1" type="ORF">KQX54_001918</name>
</gene>
<dbReference type="EMBL" id="JAHXZJ010000002">
    <property type="protein sequence ID" value="KAH0563557.1"/>
    <property type="molecule type" value="Genomic_DNA"/>
</dbReference>
<protein>
    <submittedName>
        <fullName evidence="1">Uncharacterized protein</fullName>
    </submittedName>
</protein>
<reference evidence="1 2" key="1">
    <citation type="journal article" date="2021" name="J. Hered.">
        <title>A chromosome-level genome assembly of the parasitoid wasp, Cotesia glomerata (Hymenoptera: Braconidae).</title>
        <authorList>
            <person name="Pinto B.J."/>
            <person name="Weis J.J."/>
            <person name="Gamble T."/>
            <person name="Ode P.J."/>
            <person name="Paul R."/>
            <person name="Zaspel J.M."/>
        </authorList>
    </citation>
    <scope>NUCLEOTIDE SEQUENCE [LARGE SCALE GENOMIC DNA]</scope>
    <source>
        <strain evidence="1">CgM1</strain>
    </source>
</reference>
<name>A0AAV7J3R0_COTGL</name>